<dbReference type="InterPro" id="IPR008427">
    <property type="entry name" value="Extracellular_membr_CFEM_dom"/>
</dbReference>
<proteinExistence type="predicted"/>
<reference evidence="6" key="1">
    <citation type="submission" date="2020-11" db="EMBL/GenBank/DDBJ databases">
        <authorList>
            <consortium name="DOE Joint Genome Institute"/>
            <person name="Ahrendt S."/>
            <person name="Riley R."/>
            <person name="Andreopoulos W."/>
            <person name="Labutti K."/>
            <person name="Pangilinan J."/>
            <person name="Ruiz-Duenas F.J."/>
            <person name="Barrasa J.M."/>
            <person name="Sanchez-Garcia M."/>
            <person name="Camarero S."/>
            <person name="Miyauchi S."/>
            <person name="Serrano A."/>
            <person name="Linde D."/>
            <person name="Babiker R."/>
            <person name="Drula E."/>
            <person name="Ayuso-Fernandez I."/>
            <person name="Pacheco R."/>
            <person name="Padilla G."/>
            <person name="Ferreira P."/>
            <person name="Barriuso J."/>
            <person name="Kellner H."/>
            <person name="Castanera R."/>
            <person name="Alfaro M."/>
            <person name="Ramirez L."/>
            <person name="Pisabarro A.G."/>
            <person name="Kuo A."/>
            <person name="Tritt A."/>
            <person name="Lipzen A."/>
            <person name="He G."/>
            <person name="Yan M."/>
            <person name="Ng V."/>
            <person name="Cullen D."/>
            <person name="Martin F."/>
            <person name="Rosso M.-N."/>
            <person name="Henrissat B."/>
            <person name="Hibbett D."/>
            <person name="Martinez A.T."/>
            <person name="Grigoriev I.V."/>
        </authorList>
    </citation>
    <scope>NUCLEOTIDE SEQUENCE</scope>
    <source>
        <strain evidence="6">CBS 506.95</strain>
    </source>
</reference>
<organism evidence="6 7">
    <name type="scientific">Crepidotus variabilis</name>
    <dbReference type="NCBI Taxonomy" id="179855"/>
    <lineage>
        <taxon>Eukaryota</taxon>
        <taxon>Fungi</taxon>
        <taxon>Dikarya</taxon>
        <taxon>Basidiomycota</taxon>
        <taxon>Agaricomycotina</taxon>
        <taxon>Agaricomycetes</taxon>
        <taxon>Agaricomycetidae</taxon>
        <taxon>Agaricales</taxon>
        <taxon>Agaricineae</taxon>
        <taxon>Crepidotaceae</taxon>
        <taxon>Crepidotus</taxon>
    </lineage>
</organism>
<comment type="subcellular location">
    <subcellularLocation>
        <location evidence="1">Secreted</location>
    </subcellularLocation>
</comment>
<dbReference type="AlphaFoldDB" id="A0A9P6E8N7"/>
<feature type="domain" description="CFEM" evidence="5">
    <location>
        <begin position="1"/>
        <end position="73"/>
    </location>
</feature>
<dbReference type="PROSITE" id="PS52012">
    <property type="entry name" value="CFEM"/>
    <property type="match status" value="1"/>
</dbReference>
<comment type="caution">
    <text evidence="6">The sequence shown here is derived from an EMBL/GenBank/DDBJ whole genome shotgun (WGS) entry which is preliminary data.</text>
</comment>
<gene>
    <name evidence="6" type="ORF">CPB83DRAFT_743786</name>
</gene>
<evidence type="ECO:0000313" key="6">
    <source>
        <dbReference type="EMBL" id="KAF9524753.1"/>
    </source>
</evidence>
<evidence type="ECO:0000313" key="7">
    <source>
        <dbReference type="Proteomes" id="UP000807306"/>
    </source>
</evidence>
<keyword evidence="7" id="KW-1185">Reference proteome</keyword>
<accession>A0A9P6E8N7</accession>
<evidence type="ECO:0000259" key="5">
    <source>
        <dbReference type="PROSITE" id="PS52012"/>
    </source>
</evidence>
<dbReference type="Proteomes" id="UP000807306">
    <property type="component" value="Unassembled WGS sequence"/>
</dbReference>
<feature type="non-terminal residue" evidence="6">
    <location>
        <position position="73"/>
    </location>
</feature>
<keyword evidence="3" id="KW-0732">Signal</keyword>
<feature type="non-terminal residue" evidence="6">
    <location>
        <position position="1"/>
    </location>
</feature>
<dbReference type="GO" id="GO:0005576">
    <property type="term" value="C:extracellular region"/>
    <property type="evidence" value="ECO:0007669"/>
    <property type="project" value="UniProtKB-SubCell"/>
</dbReference>
<protein>
    <recommendedName>
        <fullName evidence="5">CFEM domain-containing protein</fullName>
    </recommendedName>
</protein>
<keyword evidence="2" id="KW-0964">Secreted</keyword>
<keyword evidence="4" id="KW-1015">Disulfide bond</keyword>
<dbReference type="Pfam" id="PF05730">
    <property type="entry name" value="CFEM"/>
    <property type="match status" value="1"/>
</dbReference>
<evidence type="ECO:0000256" key="2">
    <source>
        <dbReference type="ARBA" id="ARBA00022525"/>
    </source>
</evidence>
<sequence length="73" mass="7295">TAFAVVANAQTGVSQCILTCVGDAVTSNGCGSITNVNCICGSAQLQADTLACLQEKCPGDLQTATDLQKAQCG</sequence>
<dbReference type="OrthoDB" id="4505683at2759"/>
<evidence type="ECO:0000256" key="1">
    <source>
        <dbReference type="ARBA" id="ARBA00004613"/>
    </source>
</evidence>
<name>A0A9P6E8N7_9AGAR</name>
<evidence type="ECO:0000256" key="3">
    <source>
        <dbReference type="ARBA" id="ARBA00022729"/>
    </source>
</evidence>
<dbReference type="SMART" id="SM00747">
    <property type="entry name" value="CFEM"/>
    <property type="match status" value="1"/>
</dbReference>
<dbReference type="EMBL" id="MU157894">
    <property type="protein sequence ID" value="KAF9524753.1"/>
    <property type="molecule type" value="Genomic_DNA"/>
</dbReference>
<evidence type="ECO:0000256" key="4">
    <source>
        <dbReference type="ARBA" id="ARBA00023157"/>
    </source>
</evidence>